<organism evidence="1 2">
    <name type="scientific">Rhizopus microsporus ATCC 52813</name>
    <dbReference type="NCBI Taxonomy" id="1340429"/>
    <lineage>
        <taxon>Eukaryota</taxon>
        <taxon>Fungi</taxon>
        <taxon>Fungi incertae sedis</taxon>
        <taxon>Mucoromycota</taxon>
        <taxon>Mucoromycotina</taxon>
        <taxon>Mucoromycetes</taxon>
        <taxon>Mucorales</taxon>
        <taxon>Mucorineae</taxon>
        <taxon>Rhizopodaceae</taxon>
        <taxon>Rhizopus</taxon>
    </lineage>
</organism>
<dbReference type="EMBL" id="KZ303889">
    <property type="protein sequence ID" value="PHZ07223.1"/>
    <property type="molecule type" value="Genomic_DNA"/>
</dbReference>
<protein>
    <submittedName>
        <fullName evidence="1">Uncharacterized protein</fullName>
    </submittedName>
</protein>
<reference evidence="1 2" key="1">
    <citation type="journal article" date="2016" name="Proc. Natl. Acad. Sci. U.S.A.">
        <title>Lipid metabolic changes in an early divergent fungus govern the establishment of a mutualistic symbiosis with endobacteria.</title>
        <authorList>
            <person name="Lastovetsky O.A."/>
            <person name="Gaspar M.L."/>
            <person name="Mondo S.J."/>
            <person name="LaButti K.M."/>
            <person name="Sandor L."/>
            <person name="Grigoriev I.V."/>
            <person name="Henry S.A."/>
            <person name="Pawlowska T.E."/>
        </authorList>
    </citation>
    <scope>NUCLEOTIDE SEQUENCE [LARGE SCALE GENOMIC DNA]</scope>
    <source>
        <strain evidence="1 2">ATCC 52813</strain>
    </source>
</reference>
<evidence type="ECO:0000313" key="1">
    <source>
        <dbReference type="EMBL" id="PHZ07223.1"/>
    </source>
</evidence>
<dbReference type="Proteomes" id="UP000242254">
    <property type="component" value="Unassembled WGS sequence"/>
</dbReference>
<sequence length="57" mass="6758">MIAVKIGRMYRLILNACRSSYIHPIRACHISFDSFRNKLSDDIAYMVYWGIRKYAQT</sequence>
<gene>
    <name evidence="1" type="ORF">RHIMIDRAFT_110632</name>
</gene>
<dbReference type="RefSeq" id="XP_023460931.1">
    <property type="nucleotide sequence ID" value="XM_023605235.1"/>
</dbReference>
<proteinExistence type="predicted"/>
<name>A0A2G4SEK7_RHIZD</name>
<accession>A0A2G4SEK7</accession>
<dbReference type="GeneID" id="35436225"/>
<evidence type="ECO:0000313" key="2">
    <source>
        <dbReference type="Proteomes" id="UP000242254"/>
    </source>
</evidence>
<keyword evidence="2" id="KW-1185">Reference proteome</keyword>
<dbReference type="AlphaFoldDB" id="A0A2G4SEK7"/>